<dbReference type="RefSeq" id="WP_126532135.1">
    <property type="nucleotide sequence ID" value="NZ_JADULK010000002.1"/>
</dbReference>
<dbReference type="PANTHER" id="PTHR12526:SF630">
    <property type="entry name" value="GLYCOSYLTRANSFERASE"/>
    <property type="match status" value="1"/>
</dbReference>
<gene>
    <name evidence="4" type="primary">tagE</name>
    <name evidence="3" type="ORF">I5U13_04195</name>
    <name evidence="4" type="ORF">NCTC10036_03523</name>
</gene>
<name>A0A3S4X1G4_SERRU</name>
<dbReference type="AlphaFoldDB" id="A0A3S4X1G4"/>
<reference evidence="4 5" key="1">
    <citation type="submission" date="2018-12" db="EMBL/GenBank/DDBJ databases">
        <authorList>
            <consortium name="Pathogen Informatics"/>
        </authorList>
    </citation>
    <scope>NUCLEOTIDE SEQUENCE [LARGE SCALE GENOMIC DNA]</scope>
    <source>
        <strain evidence="4 5">NCTC10036</strain>
    </source>
</reference>
<dbReference type="InterPro" id="IPR028098">
    <property type="entry name" value="Glyco_trans_4-like_N"/>
</dbReference>
<evidence type="ECO:0000313" key="6">
    <source>
        <dbReference type="Proteomes" id="UP000624159"/>
    </source>
</evidence>
<evidence type="ECO:0000313" key="5">
    <source>
        <dbReference type="Proteomes" id="UP000281904"/>
    </source>
</evidence>
<organism evidence="4 5">
    <name type="scientific">Serratia rubidaea</name>
    <name type="common">Serratia marinorubra</name>
    <dbReference type="NCBI Taxonomy" id="61652"/>
    <lineage>
        <taxon>Bacteria</taxon>
        <taxon>Pseudomonadati</taxon>
        <taxon>Pseudomonadota</taxon>
        <taxon>Gammaproteobacteria</taxon>
        <taxon>Enterobacterales</taxon>
        <taxon>Yersiniaceae</taxon>
        <taxon>Serratia</taxon>
    </lineage>
</organism>
<dbReference type="GO" id="GO:1901135">
    <property type="term" value="P:carbohydrate derivative metabolic process"/>
    <property type="evidence" value="ECO:0007669"/>
    <property type="project" value="UniProtKB-ARBA"/>
</dbReference>
<evidence type="ECO:0000259" key="1">
    <source>
        <dbReference type="Pfam" id="PF00534"/>
    </source>
</evidence>
<dbReference type="Pfam" id="PF00534">
    <property type="entry name" value="Glycos_transf_1"/>
    <property type="match status" value="1"/>
</dbReference>
<dbReference type="EC" id="2.4.1.52" evidence="4"/>
<dbReference type="Proteomes" id="UP000624159">
    <property type="component" value="Unassembled WGS sequence"/>
</dbReference>
<protein>
    <submittedName>
        <fullName evidence="3">Glycosyltransferase family 4 protein</fullName>
    </submittedName>
    <submittedName>
        <fullName evidence="4">Probable poly(Glycerol-phosphate) alpha-glucosyltransferase</fullName>
        <ecNumber evidence="4">2.4.1.52</ecNumber>
    </submittedName>
</protein>
<dbReference type="InterPro" id="IPR001296">
    <property type="entry name" value="Glyco_trans_1"/>
</dbReference>
<sequence length="351" mass="39598">MTPRNVAIVIENIAGKGGTERVASGLANALADDSGARVTLFSLGGEPAFFPLTPAVTLRLLDDRAPFWPWRLAWVLRRERYDAIIIVSMGRLSVVVTPYLRLLCPDSRLLLSEHVSFQQYPWPMRWLKLLVYALADRVILLTQQDRARISRWIRPEKCLVIENVSPFASQPLDGSQRRNVALAIGRLTEQKGFDRLIDVWRQIARLAPSWQLLIVGDGPARPALQRQIAQAGLEHQVTLLPATQDVASYYRQASVYLMTSRYEGLPMVLIEALSFGLPLVAYDCPTGPAELITSGVNGYLVPDGDRPQFCERVMALITDHALRQRFAQASWQQAQRFTPARIYPEWQRIIT</sequence>
<dbReference type="PANTHER" id="PTHR12526">
    <property type="entry name" value="GLYCOSYLTRANSFERASE"/>
    <property type="match status" value="1"/>
</dbReference>
<dbReference type="SUPFAM" id="SSF53756">
    <property type="entry name" value="UDP-Glycosyltransferase/glycogen phosphorylase"/>
    <property type="match status" value="1"/>
</dbReference>
<keyword evidence="6" id="KW-1185">Reference proteome</keyword>
<dbReference type="GO" id="GO:0047265">
    <property type="term" value="F:poly(glycerol-phosphate) alpha-glucosyltransferase activity"/>
    <property type="evidence" value="ECO:0007669"/>
    <property type="project" value="UniProtKB-EC"/>
</dbReference>
<proteinExistence type="predicted"/>
<keyword evidence="4" id="KW-0328">Glycosyltransferase</keyword>
<dbReference type="Pfam" id="PF13439">
    <property type="entry name" value="Glyco_transf_4"/>
    <property type="match status" value="1"/>
</dbReference>
<accession>A0A3S4X1G4</accession>
<feature type="domain" description="Glycosyl transferase family 1" evidence="1">
    <location>
        <begin position="176"/>
        <end position="330"/>
    </location>
</feature>
<reference evidence="3 6" key="2">
    <citation type="submission" date="2020-11" db="EMBL/GenBank/DDBJ databases">
        <title>Enhanced detection system for hospital associated transmission using whole genome sequencing surveillance.</title>
        <authorList>
            <person name="Harrison L.H."/>
            <person name="Van Tyne D."/>
            <person name="Marsh J.W."/>
            <person name="Griffith M.P."/>
            <person name="Snyder D.J."/>
            <person name="Cooper V.S."/>
            <person name="Mustapha M."/>
        </authorList>
    </citation>
    <scope>NUCLEOTIDE SEQUENCE [LARGE SCALE GENOMIC DNA]</scope>
    <source>
        <strain evidence="3 6">SER00230</strain>
    </source>
</reference>
<dbReference type="EMBL" id="LR134493">
    <property type="protein sequence ID" value="VEI69071.1"/>
    <property type="molecule type" value="Genomic_DNA"/>
</dbReference>
<evidence type="ECO:0000313" key="3">
    <source>
        <dbReference type="EMBL" id="MBH1928868.1"/>
    </source>
</evidence>
<evidence type="ECO:0000259" key="2">
    <source>
        <dbReference type="Pfam" id="PF13439"/>
    </source>
</evidence>
<dbReference type="Proteomes" id="UP000281904">
    <property type="component" value="Chromosome"/>
</dbReference>
<evidence type="ECO:0000313" key="4">
    <source>
        <dbReference type="EMBL" id="VEI69071.1"/>
    </source>
</evidence>
<dbReference type="CDD" id="cd03820">
    <property type="entry name" value="GT4_AmsD-like"/>
    <property type="match status" value="1"/>
</dbReference>
<feature type="domain" description="Glycosyltransferase subfamily 4-like N-terminal" evidence="2">
    <location>
        <begin position="17"/>
        <end position="163"/>
    </location>
</feature>
<dbReference type="Gene3D" id="3.40.50.2000">
    <property type="entry name" value="Glycogen Phosphorylase B"/>
    <property type="match status" value="2"/>
</dbReference>
<dbReference type="EMBL" id="JADULK010000002">
    <property type="protein sequence ID" value="MBH1928868.1"/>
    <property type="molecule type" value="Genomic_DNA"/>
</dbReference>
<keyword evidence="4" id="KW-0808">Transferase</keyword>